<proteinExistence type="predicted"/>
<evidence type="ECO:0000313" key="2">
    <source>
        <dbReference type="Proteomes" id="UP000067738"/>
    </source>
</evidence>
<accession>A0A0U3CKQ4</accession>
<dbReference type="PANTHER" id="PTHR38474:SF1">
    <property type="entry name" value="SLR0299 PROTEIN"/>
    <property type="match status" value="1"/>
</dbReference>
<name>A0A0U3CKQ4_9EURY</name>
<evidence type="ECO:0000313" key="1">
    <source>
        <dbReference type="EMBL" id="ALT69100.1"/>
    </source>
</evidence>
<dbReference type="Pfam" id="PF00302">
    <property type="entry name" value="CAT"/>
    <property type="match status" value="1"/>
</dbReference>
<gene>
    <name evidence="1" type="ORF">sm9_1319</name>
</gene>
<dbReference type="PANTHER" id="PTHR38474">
    <property type="entry name" value="SLR0299 PROTEIN"/>
    <property type="match status" value="1"/>
</dbReference>
<dbReference type="AlphaFoldDB" id="A0A0U3CKQ4"/>
<dbReference type="Proteomes" id="UP000067738">
    <property type="component" value="Chromosome"/>
</dbReference>
<dbReference type="KEGG" id="mmil:sm9_1319"/>
<dbReference type="GeneID" id="26736269"/>
<reference evidence="1 2" key="1">
    <citation type="submission" date="2015-04" db="EMBL/GenBank/DDBJ databases">
        <title>The complete genome sequence of the rumen methanogen Methanobrevibacter millerae SM9.</title>
        <authorList>
            <person name="Leahy S.C."/>
            <person name="Kelly W.J."/>
            <person name="Pacheco D.M."/>
            <person name="Li D."/>
            <person name="Altermann E."/>
            <person name="Attwood G.T."/>
        </authorList>
    </citation>
    <scope>NUCLEOTIDE SEQUENCE [LARGE SCALE GENOMIC DNA]</scope>
    <source>
        <strain evidence="1 2">SM9</strain>
    </source>
</reference>
<organism evidence="1 2">
    <name type="scientific">Methanobrevibacter millerae</name>
    <dbReference type="NCBI Taxonomy" id="230361"/>
    <lineage>
        <taxon>Archaea</taxon>
        <taxon>Methanobacteriati</taxon>
        <taxon>Methanobacteriota</taxon>
        <taxon>Methanomada group</taxon>
        <taxon>Methanobacteria</taxon>
        <taxon>Methanobacteriales</taxon>
        <taxon>Methanobacteriaceae</taxon>
        <taxon>Methanobrevibacter</taxon>
    </lineage>
</organism>
<dbReference type="InterPro" id="IPR001707">
    <property type="entry name" value="Cmp_AcTrfase"/>
</dbReference>
<sequence>MKEIDFDLKNNPFINFKSSRYTMSARINVEKLWKFCKKNDYSFFILSLGCLINATNNVENLKRRIINDKTVEYDYLDGVTPIMNEELEIYREMRVKIPQEFEDIYKWHDYVKELSNKILNGEDDGFTLDMLERDYTNIANYSCIPWVDFDSITSCEVQGKQIQPLITWGKVNKDYKMTVSITVNHIFVVGRDLAYFYEYAQKEFDSFNL</sequence>
<protein>
    <submittedName>
        <fullName evidence="1">Chloramphenicol O-acetyltransferase</fullName>
    </submittedName>
</protein>
<dbReference type="SMART" id="SM01059">
    <property type="entry name" value="CAT"/>
    <property type="match status" value="1"/>
</dbReference>
<dbReference type="EMBL" id="CP011266">
    <property type="protein sequence ID" value="ALT69100.1"/>
    <property type="molecule type" value="Genomic_DNA"/>
</dbReference>
<dbReference type="SUPFAM" id="SSF52777">
    <property type="entry name" value="CoA-dependent acyltransferases"/>
    <property type="match status" value="1"/>
</dbReference>
<dbReference type="InterPro" id="IPR023213">
    <property type="entry name" value="CAT-like_dom_sf"/>
</dbReference>
<dbReference type="Gene3D" id="3.30.559.10">
    <property type="entry name" value="Chloramphenicol acetyltransferase-like domain"/>
    <property type="match status" value="1"/>
</dbReference>
<dbReference type="RefSeq" id="WP_058739357.1">
    <property type="nucleotide sequence ID" value="NZ_CP011266.1"/>
</dbReference>
<dbReference type="OrthoDB" id="74211at2157"/>
<keyword evidence="2" id="KW-1185">Reference proteome</keyword>
<keyword evidence="1" id="KW-0808">Transferase</keyword>
<dbReference type="PATRIC" id="fig|230361.4.peg.1363"/>
<dbReference type="GO" id="GO:0008811">
    <property type="term" value="F:chloramphenicol O-acetyltransferase activity"/>
    <property type="evidence" value="ECO:0007669"/>
    <property type="project" value="InterPro"/>
</dbReference>